<comment type="catalytic activity">
    <reaction evidence="5">
        <text>O-phospho-L-tyrosyl-[protein] + H2O = L-tyrosyl-[protein] + phosphate</text>
        <dbReference type="Rhea" id="RHEA:10684"/>
        <dbReference type="Rhea" id="RHEA-COMP:10136"/>
        <dbReference type="Rhea" id="RHEA-COMP:20101"/>
        <dbReference type="ChEBI" id="CHEBI:15377"/>
        <dbReference type="ChEBI" id="CHEBI:43474"/>
        <dbReference type="ChEBI" id="CHEBI:46858"/>
        <dbReference type="ChEBI" id="CHEBI:61978"/>
        <dbReference type="EC" id="3.1.3.48"/>
    </reaction>
</comment>
<keyword evidence="7" id="KW-1185">Reference proteome</keyword>
<protein>
    <recommendedName>
        <fullName evidence="2">protein-tyrosine-phosphatase</fullName>
        <ecNumber evidence="2">3.1.3.48</ecNumber>
    </recommendedName>
</protein>
<name>A0A4U9RUQ3_HATHI</name>
<accession>A0A4U9RUQ3</accession>
<dbReference type="Pfam" id="PF19567">
    <property type="entry name" value="CpsB_CapC"/>
    <property type="match status" value="1"/>
</dbReference>
<dbReference type="EMBL" id="LR590481">
    <property type="protein sequence ID" value="VTQ94733.1"/>
    <property type="molecule type" value="Genomic_DNA"/>
</dbReference>
<dbReference type="EC" id="3.1.3.48" evidence="2"/>
<organism evidence="6 7">
    <name type="scientific">Hathewaya histolytica</name>
    <name type="common">Clostridium histolyticum</name>
    <dbReference type="NCBI Taxonomy" id="1498"/>
    <lineage>
        <taxon>Bacteria</taxon>
        <taxon>Bacillati</taxon>
        <taxon>Bacillota</taxon>
        <taxon>Clostridia</taxon>
        <taxon>Eubacteriales</taxon>
        <taxon>Clostridiaceae</taxon>
        <taxon>Hathewaya</taxon>
    </lineage>
</organism>
<dbReference type="OrthoDB" id="9788539at2"/>
<dbReference type="GO" id="GO:0004725">
    <property type="term" value="F:protein tyrosine phosphatase activity"/>
    <property type="evidence" value="ECO:0007669"/>
    <property type="project" value="UniProtKB-EC"/>
</dbReference>
<evidence type="ECO:0000313" key="7">
    <source>
        <dbReference type="Proteomes" id="UP000308489"/>
    </source>
</evidence>
<evidence type="ECO:0000256" key="4">
    <source>
        <dbReference type="ARBA" id="ARBA00022912"/>
    </source>
</evidence>
<gene>
    <name evidence="6" type="primary">ywqE</name>
    <name evidence="6" type="ORF">NCTC503_02375</name>
</gene>
<dbReference type="PANTHER" id="PTHR39181:SF1">
    <property type="entry name" value="TYROSINE-PROTEIN PHOSPHATASE YWQE"/>
    <property type="match status" value="1"/>
</dbReference>
<dbReference type="PANTHER" id="PTHR39181">
    <property type="entry name" value="TYROSINE-PROTEIN PHOSPHATASE YWQE"/>
    <property type="match status" value="1"/>
</dbReference>
<evidence type="ECO:0000256" key="5">
    <source>
        <dbReference type="ARBA" id="ARBA00051722"/>
    </source>
</evidence>
<reference evidence="6 7" key="1">
    <citation type="submission" date="2019-05" db="EMBL/GenBank/DDBJ databases">
        <authorList>
            <consortium name="Pathogen Informatics"/>
        </authorList>
    </citation>
    <scope>NUCLEOTIDE SEQUENCE [LARGE SCALE GENOMIC DNA]</scope>
    <source>
        <strain evidence="6 7">NCTC503</strain>
    </source>
</reference>
<dbReference type="Gene3D" id="3.20.20.140">
    <property type="entry name" value="Metal-dependent hydrolases"/>
    <property type="match status" value="1"/>
</dbReference>
<proteinExistence type="inferred from homology"/>
<evidence type="ECO:0000256" key="1">
    <source>
        <dbReference type="ARBA" id="ARBA00005750"/>
    </source>
</evidence>
<evidence type="ECO:0000256" key="3">
    <source>
        <dbReference type="ARBA" id="ARBA00022801"/>
    </source>
</evidence>
<dbReference type="Proteomes" id="UP000308489">
    <property type="component" value="Chromosome 1"/>
</dbReference>
<dbReference type="GO" id="GO:0030145">
    <property type="term" value="F:manganese ion binding"/>
    <property type="evidence" value="ECO:0007669"/>
    <property type="project" value="InterPro"/>
</dbReference>
<evidence type="ECO:0000256" key="2">
    <source>
        <dbReference type="ARBA" id="ARBA00013064"/>
    </source>
</evidence>
<keyword evidence="4" id="KW-0904">Protein phosphatase</keyword>
<dbReference type="KEGG" id="hhw:NCTC503_02375"/>
<dbReference type="AlphaFoldDB" id="A0A4U9RUQ3"/>
<evidence type="ECO:0000313" key="6">
    <source>
        <dbReference type="EMBL" id="VTQ94733.1"/>
    </source>
</evidence>
<comment type="similarity">
    <text evidence="1">Belongs to the metallo-dependent hydrolases superfamily. CpsB/CapC family.</text>
</comment>
<dbReference type="InterPro" id="IPR016195">
    <property type="entry name" value="Pol/histidinol_Pase-like"/>
</dbReference>
<dbReference type="PIRSF" id="PIRSF016557">
    <property type="entry name" value="Caps_synth_CpsB"/>
    <property type="match status" value="1"/>
</dbReference>
<dbReference type="InterPro" id="IPR016667">
    <property type="entry name" value="Caps_polysacc_synth_CpsB/CapC"/>
</dbReference>
<sequence length="256" mass="29470">MLDIHSHIIPRVDDGAKNLSESLKMIYMAIKGGTKTIIATPHYYRGFYEVPYSEQVKNLHDLKIEVVDKCLDIEIILGQEVFLDHSVVELLESGKIGPISNTNYMLVETDIREYDKSILDYIYELRVRDITPILAHPERYIYIQNNPTILNEFVKEGCLFQVNGGSIKGIFGEDVKRTSEILINNGFCNFLGSDAHSTNKRNTDLKEVIKELQDINKNGYEKVIENGDLLLSNLPIEAEFEKLEKRKSFFSFFKRK</sequence>
<dbReference type="SUPFAM" id="SSF89550">
    <property type="entry name" value="PHP domain-like"/>
    <property type="match status" value="1"/>
</dbReference>
<dbReference type="RefSeq" id="WP_138210909.1">
    <property type="nucleotide sequence ID" value="NZ_CBCRUQ010000002.1"/>
</dbReference>
<keyword evidence="3 6" id="KW-0378">Hydrolase</keyword>